<comment type="caution">
    <text evidence="2">The sequence shown here is derived from an EMBL/GenBank/DDBJ whole genome shotgun (WGS) entry which is preliminary data.</text>
</comment>
<keyword evidence="1" id="KW-0472">Membrane</keyword>
<keyword evidence="4" id="KW-1185">Reference proteome</keyword>
<proteinExistence type="predicted"/>
<reference evidence="2 4" key="1">
    <citation type="submission" date="2014-09" db="EMBL/GenBank/DDBJ databases">
        <title>Xanthomonadaceae 3.5X direct submission.</title>
        <authorList>
            <person name="Fang T."/>
            <person name="Wang H."/>
        </authorList>
    </citation>
    <scope>NUCLEOTIDE SEQUENCE [LARGE SCALE GENOMIC DNA]</scope>
    <source>
        <strain evidence="2 4">3.5X</strain>
    </source>
</reference>
<sequence length="65" mass="7087">MNAHTLHAVVRRPANALRRTRRWPVLLGLAGLLTVSLALLLHVGPVWMMLCALLPGLGLGLEISR</sequence>
<reference evidence="3 5" key="2">
    <citation type="submission" date="2020-08" db="EMBL/GenBank/DDBJ databases">
        <title>Genomic Encyclopedia of Type Strains, Phase IV (KMG-IV): sequencing the most valuable type-strain genomes for metagenomic binning, comparative biology and taxonomic classification.</title>
        <authorList>
            <person name="Goeker M."/>
        </authorList>
    </citation>
    <scope>NUCLEOTIDE SEQUENCE [LARGE SCALE GENOMIC DNA]</scope>
    <source>
        <strain evidence="3 5">DSM 107085</strain>
    </source>
</reference>
<dbReference type="Proteomes" id="UP000029708">
    <property type="component" value="Unassembled WGS sequence"/>
</dbReference>
<evidence type="ECO:0000256" key="1">
    <source>
        <dbReference type="SAM" id="Phobius"/>
    </source>
</evidence>
<evidence type="ECO:0000313" key="2">
    <source>
        <dbReference type="EMBL" id="KGI79156.1"/>
    </source>
</evidence>
<dbReference type="EMBL" id="JACHET010000001">
    <property type="protein sequence ID" value="MBB6184810.1"/>
    <property type="molecule type" value="Genomic_DNA"/>
</dbReference>
<protein>
    <submittedName>
        <fullName evidence="2">Uncharacterized protein</fullName>
    </submittedName>
</protein>
<dbReference type="RefSeq" id="WP_043098887.1">
    <property type="nucleotide sequence ID" value="NZ_JACHET010000001.1"/>
</dbReference>
<dbReference type="Proteomes" id="UP000560000">
    <property type="component" value="Unassembled WGS sequence"/>
</dbReference>
<dbReference type="HOGENOM" id="CLU_2845511_0_0_6"/>
<organism evidence="2 4">
    <name type="scientific">Oleiagrimonas soli</name>
    <dbReference type="NCBI Taxonomy" id="1543381"/>
    <lineage>
        <taxon>Bacteria</taxon>
        <taxon>Pseudomonadati</taxon>
        <taxon>Pseudomonadota</taxon>
        <taxon>Gammaproteobacteria</taxon>
        <taxon>Lysobacterales</taxon>
        <taxon>Rhodanobacteraceae</taxon>
        <taxon>Oleiagrimonas</taxon>
    </lineage>
</organism>
<dbReference type="AlphaFoldDB" id="A0A099CZN8"/>
<evidence type="ECO:0000313" key="4">
    <source>
        <dbReference type="Proteomes" id="UP000029708"/>
    </source>
</evidence>
<keyword evidence="1" id="KW-1133">Transmembrane helix</keyword>
<accession>A0A099CZN8</accession>
<feature type="transmembrane region" description="Helical" evidence="1">
    <location>
        <begin position="21"/>
        <end position="40"/>
    </location>
</feature>
<gene>
    <name evidence="3" type="ORF">HNQ86_002155</name>
    <name evidence="2" type="ORF">LF63_0100455</name>
</gene>
<keyword evidence="1" id="KW-0812">Transmembrane</keyword>
<dbReference type="EMBL" id="JROI01000002">
    <property type="protein sequence ID" value="KGI79156.1"/>
    <property type="molecule type" value="Genomic_DNA"/>
</dbReference>
<dbReference type="STRING" id="1543381.LF63_0100455"/>
<evidence type="ECO:0000313" key="3">
    <source>
        <dbReference type="EMBL" id="MBB6184810.1"/>
    </source>
</evidence>
<evidence type="ECO:0000313" key="5">
    <source>
        <dbReference type="Proteomes" id="UP000560000"/>
    </source>
</evidence>
<name>A0A099CZN8_9GAMM</name>